<dbReference type="AlphaFoldDB" id="A0A9P0CUK7"/>
<name>A0A9P0CUK7_9CUCU</name>
<accession>A0A9P0CUK7</accession>
<feature type="compositionally biased region" description="Basic and acidic residues" evidence="1">
    <location>
        <begin position="158"/>
        <end position="177"/>
    </location>
</feature>
<sequence length="284" mass="32510">MRQTKDGNLILRTDGRHMAANMLKETLAKGLHENEIVVKKDTTTRIIHIMGMYGITTKEEVIEALKTVLNGKDNFIVRSLRSAYAKTQNTTLEVGQEEAADEQMNQLKSLITEDNLLTENALDQGFVTESEVDLVVKSSGLVPPTEHILADSDIENSEPNKERDDDYKPGASEDHTNHNLVSNAEGTLEEISVRKRKKRQHVNPDGWKKIKNKLNKQCGKTYFEWQPLPFIRVPRDMPIWKYNELPMMYLAPIPIKAEKYQHLMALKTSIGKDYHPFYDALKHL</sequence>
<gene>
    <name evidence="2" type="ORF">PSYICH_LOCUS6991</name>
</gene>
<proteinExistence type="predicted"/>
<reference evidence="2" key="1">
    <citation type="submission" date="2022-01" db="EMBL/GenBank/DDBJ databases">
        <authorList>
            <person name="King R."/>
        </authorList>
    </citation>
    <scope>NUCLEOTIDE SEQUENCE</scope>
</reference>
<dbReference type="Proteomes" id="UP001153636">
    <property type="component" value="Chromosome 2"/>
</dbReference>
<evidence type="ECO:0000313" key="3">
    <source>
        <dbReference type="Proteomes" id="UP001153636"/>
    </source>
</evidence>
<feature type="region of interest" description="Disordered" evidence="1">
    <location>
        <begin position="146"/>
        <end position="188"/>
    </location>
</feature>
<keyword evidence="3" id="KW-1185">Reference proteome</keyword>
<organism evidence="2 3">
    <name type="scientific">Psylliodes chrysocephalus</name>
    <dbReference type="NCBI Taxonomy" id="3402493"/>
    <lineage>
        <taxon>Eukaryota</taxon>
        <taxon>Metazoa</taxon>
        <taxon>Ecdysozoa</taxon>
        <taxon>Arthropoda</taxon>
        <taxon>Hexapoda</taxon>
        <taxon>Insecta</taxon>
        <taxon>Pterygota</taxon>
        <taxon>Neoptera</taxon>
        <taxon>Endopterygota</taxon>
        <taxon>Coleoptera</taxon>
        <taxon>Polyphaga</taxon>
        <taxon>Cucujiformia</taxon>
        <taxon>Chrysomeloidea</taxon>
        <taxon>Chrysomelidae</taxon>
        <taxon>Galerucinae</taxon>
        <taxon>Alticini</taxon>
        <taxon>Psylliodes</taxon>
    </lineage>
</organism>
<evidence type="ECO:0000313" key="2">
    <source>
        <dbReference type="EMBL" id="CAH1106135.1"/>
    </source>
</evidence>
<dbReference type="EMBL" id="OV651814">
    <property type="protein sequence ID" value="CAH1106135.1"/>
    <property type="molecule type" value="Genomic_DNA"/>
</dbReference>
<protein>
    <submittedName>
        <fullName evidence="2">Uncharacterized protein</fullName>
    </submittedName>
</protein>
<evidence type="ECO:0000256" key="1">
    <source>
        <dbReference type="SAM" id="MobiDB-lite"/>
    </source>
</evidence>